<evidence type="ECO:0000313" key="7">
    <source>
        <dbReference type="EMBL" id="KIK95677.1"/>
    </source>
</evidence>
<accession>A0A0D0DE30</accession>
<keyword evidence="4" id="KW-0804">Transcription</keyword>
<reference evidence="7 8" key="1">
    <citation type="submission" date="2014-04" db="EMBL/GenBank/DDBJ databases">
        <authorList>
            <consortium name="DOE Joint Genome Institute"/>
            <person name="Kuo A."/>
            <person name="Kohler A."/>
            <person name="Jargeat P."/>
            <person name="Nagy L.G."/>
            <person name="Floudas D."/>
            <person name="Copeland A."/>
            <person name="Barry K.W."/>
            <person name="Cichocki N."/>
            <person name="Veneault-Fourrey C."/>
            <person name="LaButti K."/>
            <person name="Lindquist E.A."/>
            <person name="Lipzen A."/>
            <person name="Lundell T."/>
            <person name="Morin E."/>
            <person name="Murat C."/>
            <person name="Sun H."/>
            <person name="Tunlid A."/>
            <person name="Henrissat B."/>
            <person name="Grigoriev I.V."/>
            <person name="Hibbett D.S."/>
            <person name="Martin F."/>
            <person name="Nordberg H.P."/>
            <person name="Cantor M.N."/>
            <person name="Hua S.X."/>
        </authorList>
    </citation>
    <scope>NUCLEOTIDE SEQUENCE [LARGE SCALE GENOMIC DNA]</scope>
    <source>
        <strain evidence="7 8">Ve08.2h10</strain>
    </source>
</reference>
<dbReference type="Proteomes" id="UP000054538">
    <property type="component" value="Unassembled WGS sequence"/>
</dbReference>
<dbReference type="InParanoid" id="A0A0D0DE30"/>
<keyword evidence="3" id="KW-0805">Transcription regulation</keyword>
<evidence type="ECO:0008006" key="9">
    <source>
        <dbReference type="Google" id="ProtNLM"/>
    </source>
</evidence>
<evidence type="ECO:0000256" key="3">
    <source>
        <dbReference type="ARBA" id="ARBA00023015"/>
    </source>
</evidence>
<feature type="compositionally biased region" description="Basic and acidic residues" evidence="6">
    <location>
        <begin position="410"/>
        <end position="421"/>
    </location>
</feature>
<comment type="subcellular location">
    <subcellularLocation>
        <location evidence="1">Nucleus</location>
    </subcellularLocation>
</comment>
<gene>
    <name evidence="7" type="ORF">PAXRUDRAFT_140130</name>
</gene>
<feature type="region of interest" description="Disordered" evidence="6">
    <location>
        <begin position="51"/>
        <end position="75"/>
    </location>
</feature>
<feature type="region of interest" description="Disordered" evidence="6">
    <location>
        <begin position="243"/>
        <end position="276"/>
    </location>
</feature>
<dbReference type="FunCoup" id="A0A0D0DE30">
    <property type="interactions" value="160"/>
</dbReference>
<dbReference type="GO" id="GO:0000228">
    <property type="term" value="C:nuclear chromosome"/>
    <property type="evidence" value="ECO:0007669"/>
    <property type="project" value="InterPro"/>
</dbReference>
<sequence length="866" mass="96549">MVQDAAYETVYRAKQVRMVQELRTAGPGSRLAWWDRDYAASMGVNRRPERFDVRYPRPPRSEGSMGSRKKGGRREGIRIPWKLPSELANRPEQLVPIRLEFDMEHHKMRETFVWNLNDPVITPEMFAQTLVEDYALASSYHSVITKSIQEQLSDFKAHIASVDADWKPPSSTIEIPQSEGPRADEQEDSDVEIVTNREQTASDSKNTSRSVEKEGDESIMMRGTLDEESVQWWESWRKRPKRDISSRGVASNSRGKKRKLKVENSDGLSVSDGKERRRAIDEIDVDEKNMHEDLRILIKLDIIVGSMKLDDQFEWNLDNQEASPEQFADIYAKELGLGGEFRTAIAHCIREQVQVYQKSLFLVGHPADGSLVQDDDLRMSFLPSLASGTRSMDQVQSFTPLLNYLSDGEIERSEKEREKELTRRRKRNTRGRRGIALPDREPNRTYRTPAIGFPELDPATLALAAAANAPTSKRAAAAAATVTIANMVASENGTTILPLQLPPQQLASQVTLSLGKEKKPKGLFKPPTYPSTVLHPRARVTAPTTSTAVDSALMLPSSLLESEPPVSVVSTAPPDSKAVAKKAREIERGAKEREFADGQHANMINGVWHCSNCGCPESIAIGRRKGPLGDKSQCGTCGKFWHRHRRPRPVQYNSDPQYHMNLKNDSEQVKTSAKRRGRAPNSAAADGADTPSQQKSEVWVEVASRLPNSVIPPSEDDRPVSPVSTASSGSEAPLAQQFLKNYGTRRSPSAAPPRPSTPDSPRLQGNEMSPSERGSVAPHSNGLYSIPVWLSAAIHTLHTKYPEDKFEAILRMPSPKANPEWRIKCLDCPGKLYNPGPGDSLSNYEVHLKNRQHRTRVNNRVNGSPS</sequence>
<feature type="compositionally biased region" description="Basic residues" evidence="6">
    <location>
        <begin position="422"/>
        <end position="433"/>
    </location>
</feature>
<dbReference type="InterPro" id="IPR013088">
    <property type="entry name" value="Znf_NHR/GATA"/>
</dbReference>
<dbReference type="Pfam" id="PF04855">
    <property type="entry name" value="SNF5"/>
    <property type="match status" value="1"/>
</dbReference>
<keyword evidence="5" id="KW-0539">Nucleus</keyword>
<feature type="region of interest" description="Disordered" evidence="6">
    <location>
        <begin position="166"/>
        <end position="223"/>
    </location>
</feature>
<keyword evidence="8" id="KW-1185">Reference proteome</keyword>
<dbReference type="HOGENOM" id="CLU_001742_0_0_1"/>
<dbReference type="GO" id="GO:0006338">
    <property type="term" value="P:chromatin remodeling"/>
    <property type="evidence" value="ECO:0007669"/>
    <property type="project" value="InterPro"/>
</dbReference>
<feature type="region of interest" description="Disordered" evidence="6">
    <location>
        <begin position="647"/>
        <end position="778"/>
    </location>
</feature>
<feature type="compositionally biased region" description="Polar residues" evidence="6">
    <location>
        <begin position="196"/>
        <end position="209"/>
    </location>
</feature>
<organism evidence="7 8">
    <name type="scientific">Paxillus rubicundulus Ve08.2h10</name>
    <dbReference type="NCBI Taxonomy" id="930991"/>
    <lineage>
        <taxon>Eukaryota</taxon>
        <taxon>Fungi</taxon>
        <taxon>Dikarya</taxon>
        <taxon>Basidiomycota</taxon>
        <taxon>Agaricomycotina</taxon>
        <taxon>Agaricomycetes</taxon>
        <taxon>Agaricomycetidae</taxon>
        <taxon>Boletales</taxon>
        <taxon>Paxilineae</taxon>
        <taxon>Paxillaceae</taxon>
        <taxon>Paxillus</taxon>
    </lineage>
</organism>
<dbReference type="InterPro" id="IPR006939">
    <property type="entry name" value="SNF5"/>
</dbReference>
<evidence type="ECO:0000256" key="6">
    <source>
        <dbReference type="SAM" id="MobiDB-lite"/>
    </source>
</evidence>
<comment type="similarity">
    <text evidence="2">Belongs to the SNF5 family.</text>
</comment>
<evidence type="ECO:0000313" key="8">
    <source>
        <dbReference type="Proteomes" id="UP000054538"/>
    </source>
</evidence>
<reference evidence="8" key="2">
    <citation type="submission" date="2015-01" db="EMBL/GenBank/DDBJ databases">
        <title>Evolutionary Origins and Diversification of the Mycorrhizal Mutualists.</title>
        <authorList>
            <consortium name="DOE Joint Genome Institute"/>
            <consortium name="Mycorrhizal Genomics Consortium"/>
            <person name="Kohler A."/>
            <person name="Kuo A."/>
            <person name="Nagy L.G."/>
            <person name="Floudas D."/>
            <person name="Copeland A."/>
            <person name="Barry K.W."/>
            <person name="Cichocki N."/>
            <person name="Veneault-Fourrey C."/>
            <person name="LaButti K."/>
            <person name="Lindquist E.A."/>
            <person name="Lipzen A."/>
            <person name="Lundell T."/>
            <person name="Morin E."/>
            <person name="Murat C."/>
            <person name="Riley R."/>
            <person name="Ohm R."/>
            <person name="Sun H."/>
            <person name="Tunlid A."/>
            <person name="Henrissat B."/>
            <person name="Grigoriev I.V."/>
            <person name="Hibbett D.S."/>
            <person name="Martin F."/>
        </authorList>
    </citation>
    <scope>NUCLEOTIDE SEQUENCE [LARGE SCALE GENOMIC DNA]</scope>
    <source>
        <strain evidence="8">Ve08.2h10</strain>
    </source>
</reference>
<dbReference type="EMBL" id="KN825027">
    <property type="protein sequence ID" value="KIK95677.1"/>
    <property type="molecule type" value="Genomic_DNA"/>
</dbReference>
<dbReference type="GO" id="GO:0008270">
    <property type="term" value="F:zinc ion binding"/>
    <property type="evidence" value="ECO:0007669"/>
    <property type="project" value="InterPro"/>
</dbReference>
<dbReference type="PANTHER" id="PTHR10019">
    <property type="entry name" value="SNF5"/>
    <property type="match status" value="1"/>
</dbReference>
<dbReference type="GO" id="GO:0006355">
    <property type="term" value="P:regulation of DNA-templated transcription"/>
    <property type="evidence" value="ECO:0007669"/>
    <property type="project" value="InterPro"/>
</dbReference>
<dbReference type="OrthoDB" id="515064at2759"/>
<proteinExistence type="inferred from homology"/>
<evidence type="ECO:0000256" key="1">
    <source>
        <dbReference type="ARBA" id="ARBA00004123"/>
    </source>
</evidence>
<evidence type="ECO:0000256" key="5">
    <source>
        <dbReference type="ARBA" id="ARBA00023242"/>
    </source>
</evidence>
<feature type="region of interest" description="Disordered" evidence="6">
    <location>
        <begin position="410"/>
        <end position="447"/>
    </location>
</feature>
<protein>
    <recommendedName>
        <fullName evidence="9">SNF5-domain-containing protein</fullName>
    </recommendedName>
</protein>
<dbReference type="AlphaFoldDB" id="A0A0D0DE30"/>
<evidence type="ECO:0000256" key="4">
    <source>
        <dbReference type="ARBA" id="ARBA00023163"/>
    </source>
</evidence>
<dbReference type="Gene3D" id="3.30.50.10">
    <property type="entry name" value="Erythroid Transcription Factor GATA-1, subunit A"/>
    <property type="match status" value="1"/>
</dbReference>
<name>A0A0D0DE30_9AGAM</name>
<dbReference type="STRING" id="930991.A0A0D0DE30"/>
<evidence type="ECO:0000256" key="2">
    <source>
        <dbReference type="ARBA" id="ARBA00010239"/>
    </source>
</evidence>